<name>C2Y3J6_BACMY</name>
<dbReference type="SUPFAM" id="SSF50156">
    <property type="entry name" value="PDZ domain-like"/>
    <property type="match status" value="1"/>
</dbReference>
<sequence length="61" mass="6808">MYRLDVEKMTDSARNQLKLPKEISNGAMLGNISNQSLAEKGGLQQYDVVIALDEQKIENVV</sequence>
<proteinExistence type="predicted"/>
<evidence type="ECO:0000313" key="1">
    <source>
        <dbReference type="EMBL" id="EEL67506.1"/>
    </source>
</evidence>
<dbReference type="HOGENOM" id="CLU_2912606_0_0_9"/>
<comment type="caution">
    <text evidence="1">The sequence shown here is derived from an EMBL/GenBank/DDBJ whole genome shotgun (WGS) entry which is preliminary data.</text>
</comment>
<dbReference type="Gene3D" id="2.30.42.10">
    <property type="match status" value="1"/>
</dbReference>
<dbReference type="AlphaFoldDB" id="C2Y3J6"/>
<protein>
    <submittedName>
        <fullName evidence="1">Serine protease</fullName>
    </submittedName>
</protein>
<dbReference type="GO" id="GO:0008233">
    <property type="term" value="F:peptidase activity"/>
    <property type="evidence" value="ECO:0007669"/>
    <property type="project" value="UniProtKB-KW"/>
</dbReference>
<keyword evidence="1" id="KW-0378">Hydrolase</keyword>
<dbReference type="InterPro" id="IPR036034">
    <property type="entry name" value="PDZ_sf"/>
</dbReference>
<dbReference type="GO" id="GO:0006508">
    <property type="term" value="P:proteolysis"/>
    <property type="evidence" value="ECO:0007669"/>
    <property type="project" value="UniProtKB-KW"/>
</dbReference>
<reference evidence="1" key="1">
    <citation type="journal article" date="2012" name="Genome Res.">
        <title>Genomic characterization of the Bacillus cereus sensu lato species: Backdrop to the evolution of Bacillus anthracis.</title>
        <authorList>
            <person name="Zwick M.E."/>
            <person name="Joseph S.J."/>
            <person name="Didelot X."/>
            <person name="Chen P.E."/>
            <person name="Bishop-Lilly K.A."/>
            <person name="Stewart A.C."/>
            <person name="Willner K."/>
            <person name="Nolan N."/>
            <person name="Lentz S."/>
            <person name="Thomason M.K."/>
            <person name="Sozhamannan S."/>
            <person name="Mateczun A.J."/>
            <person name="Du L."/>
            <person name="Read T.D."/>
        </authorList>
    </citation>
    <scope>NUCLEOTIDE SEQUENCE [LARGE SCALE GENOMIC DNA]</scope>
    <source>
        <strain evidence="1">AH603</strain>
    </source>
</reference>
<organism evidence="1">
    <name type="scientific">Bacillus mycoides</name>
    <dbReference type="NCBI Taxonomy" id="1405"/>
    <lineage>
        <taxon>Bacteria</taxon>
        <taxon>Bacillati</taxon>
        <taxon>Bacillota</taxon>
        <taxon>Bacilli</taxon>
        <taxon>Bacillales</taxon>
        <taxon>Bacillaceae</taxon>
        <taxon>Bacillus</taxon>
        <taxon>Bacillus cereus group</taxon>
    </lineage>
</organism>
<dbReference type="Proteomes" id="UP000001753">
    <property type="component" value="Chromosome"/>
</dbReference>
<dbReference type="EMBL" id="ACMP01000206">
    <property type="protein sequence ID" value="EEL67506.1"/>
    <property type="molecule type" value="Genomic_DNA"/>
</dbReference>
<gene>
    <name evidence="1" type="ORF">bcere0026_55560</name>
</gene>
<keyword evidence="1" id="KW-0645">Protease</keyword>
<accession>C2Y3J6</accession>